<accession>A0A854C0I5</accession>
<feature type="transmembrane region" description="Helical" evidence="5">
    <location>
        <begin position="87"/>
        <end position="105"/>
    </location>
</feature>
<feature type="transmembrane region" description="Helical" evidence="5">
    <location>
        <begin position="140"/>
        <end position="161"/>
    </location>
</feature>
<dbReference type="PANTHER" id="PTHR43066">
    <property type="entry name" value="RHOMBOID-RELATED PROTEIN"/>
    <property type="match status" value="1"/>
</dbReference>
<dbReference type="EMBL" id="MNQR01000019">
    <property type="protein sequence ID" value="OKZ10488.1"/>
    <property type="molecule type" value="Genomic_DNA"/>
</dbReference>
<feature type="transmembrane region" description="Helical" evidence="5">
    <location>
        <begin position="51"/>
        <end position="75"/>
    </location>
</feature>
<reference evidence="8 9" key="1">
    <citation type="journal article" date="2016" name="Nat. Biotechnol.">
        <title>Measurement of bacterial replication rates in microbial communities.</title>
        <authorList>
            <person name="Brown C.T."/>
            <person name="Olm M.R."/>
            <person name="Thomas B.C."/>
            <person name="Banfield J.F."/>
        </authorList>
    </citation>
    <scope>NUCLEOTIDE SEQUENCE [LARGE SCALE GENOMIC DNA]</scope>
    <source>
        <strain evidence="8">45_130</strain>
    </source>
</reference>
<dbReference type="Pfam" id="PF20216">
    <property type="entry name" value="DUF6576"/>
    <property type="match status" value="1"/>
</dbReference>
<evidence type="ECO:0000256" key="5">
    <source>
        <dbReference type="SAM" id="Phobius"/>
    </source>
</evidence>
<evidence type="ECO:0000256" key="2">
    <source>
        <dbReference type="ARBA" id="ARBA00022692"/>
    </source>
</evidence>
<keyword evidence="4 5" id="KW-0472">Membrane</keyword>
<feature type="domain" description="DUF6576" evidence="7">
    <location>
        <begin position="250"/>
        <end position="293"/>
    </location>
</feature>
<evidence type="ECO:0008006" key="10">
    <source>
        <dbReference type="Google" id="ProtNLM"/>
    </source>
</evidence>
<dbReference type="Gene3D" id="1.20.1540.10">
    <property type="entry name" value="Rhomboid-like"/>
    <property type="match status" value="1"/>
</dbReference>
<evidence type="ECO:0000256" key="3">
    <source>
        <dbReference type="ARBA" id="ARBA00022989"/>
    </source>
</evidence>
<dbReference type="InterPro" id="IPR035952">
    <property type="entry name" value="Rhomboid-like_sf"/>
</dbReference>
<evidence type="ECO:0000313" key="8">
    <source>
        <dbReference type="EMBL" id="OKZ10488.1"/>
    </source>
</evidence>
<feature type="transmembrane region" description="Helical" evidence="5">
    <location>
        <begin position="173"/>
        <end position="192"/>
    </location>
</feature>
<dbReference type="GO" id="GO:0016020">
    <property type="term" value="C:membrane"/>
    <property type="evidence" value="ECO:0007669"/>
    <property type="project" value="UniProtKB-SubCell"/>
</dbReference>
<protein>
    <recommendedName>
        <fullName evidence="10">Rhomboid family intramembrane serine protease</fullName>
    </recommendedName>
</protein>
<sequence>MNIPPIVKNLLLINIVAYIADIAFENFMGIPLSRICGLYYFGTSAFSPYQIFTYMFMHGSFTHLFFNMFALWMFGRIMEQVWGGRRFLIYYIFCGIGAAITQELFQLLGFISPYAMTIGASGAVYGILLAFGMTFPNERLFIIPIPFPIKAKYFVMIYTIIELYEGMTSMDGVAHFAHLGGMLFGFILIMIWRNKKRRGYFREGESFWTSSTYDNYESDSSMFDKLKGAFKGKKSNEPKMTITYGEKQKDYEYNARKKAENEEIDRILDKVRKSGYTSLTNEEKEKLFDASKK</sequence>
<evidence type="ECO:0000256" key="1">
    <source>
        <dbReference type="ARBA" id="ARBA00004141"/>
    </source>
</evidence>
<dbReference type="GO" id="GO:0004252">
    <property type="term" value="F:serine-type endopeptidase activity"/>
    <property type="evidence" value="ECO:0007669"/>
    <property type="project" value="InterPro"/>
</dbReference>
<organism evidence="8 9">
    <name type="scientific">Phocaeicola plebeius</name>
    <dbReference type="NCBI Taxonomy" id="310297"/>
    <lineage>
        <taxon>Bacteria</taxon>
        <taxon>Pseudomonadati</taxon>
        <taxon>Bacteroidota</taxon>
        <taxon>Bacteroidia</taxon>
        <taxon>Bacteroidales</taxon>
        <taxon>Bacteroidaceae</taxon>
        <taxon>Phocaeicola</taxon>
    </lineage>
</organism>
<dbReference type="SUPFAM" id="SSF144091">
    <property type="entry name" value="Rhomboid-like"/>
    <property type="match status" value="1"/>
</dbReference>
<dbReference type="AlphaFoldDB" id="A0A854C0I5"/>
<dbReference type="Pfam" id="PF01694">
    <property type="entry name" value="Rhomboid"/>
    <property type="match status" value="1"/>
</dbReference>
<dbReference type="InterPro" id="IPR046483">
    <property type="entry name" value="DUF6576"/>
</dbReference>
<evidence type="ECO:0000259" key="6">
    <source>
        <dbReference type="Pfam" id="PF01694"/>
    </source>
</evidence>
<name>A0A854C0I5_9BACT</name>
<evidence type="ECO:0000259" key="7">
    <source>
        <dbReference type="Pfam" id="PF20216"/>
    </source>
</evidence>
<comment type="caution">
    <text evidence="8">The sequence shown here is derived from an EMBL/GenBank/DDBJ whole genome shotgun (WGS) entry which is preliminary data.</text>
</comment>
<gene>
    <name evidence="8" type="ORF">BHV76_06305</name>
</gene>
<proteinExistence type="predicted"/>
<comment type="subcellular location">
    <subcellularLocation>
        <location evidence="1">Membrane</location>
        <topology evidence="1">Multi-pass membrane protein</topology>
    </subcellularLocation>
</comment>
<keyword evidence="3 5" id="KW-1133">Transmembrane helix</keyword>
<feature type="domain" description="Peptidase S54 rhomboid" evidence="6">
    <location>
        <begin position="48"/>
        <end position="192"/>
    </location>
</feature>
<feature type="transmembrane region" description="Helical" evidence="5">
    <location>
        <begin position="111"/>
        <end position="133"/>
    </location>
</feature>
<dbReference type="PANTHER" id="PTHR43066:SF11">
    <property type="entry name" value="PEPTIDASE S54 RHOMBOID DOMAIN-CONTAINING PROTEIN"/>
    <property type="match status" value="1"/>
</dbReference>
<evidence type="ECO:0000256" key="4">
    <source>
        <dbReference type="ARBA" id="ARBA00023136"/>
    </source>
</evidence>
<dbReference type="Proteomes" id="UP000186685">
    <property type="component" value="Unassembled WGS sequence"/>
</dbReference>
<feature type="transmembrane region" description="Helical" evidence="5">
    <location>
        <begin position="12"/>
        <end position="31"/>
    </location>
</feature>
<dbReference type="InterPro" id="IPR022764">
    <property type="entry name" value="Peptidase_S54_rhomboid_dom"/>
</dbReference>
<keyword evidence="2 5" id="KW-0812">Transmembrane</keyword>
<evidence type="ECO:0000313" key="9">
    <source>
        <dbReference type="Proteomes" id="UP000186685"/>
    </source>
</evidence>